<organism evidence="1 2">
    <name type="scientific">Vagococcus penaei</name>
    <dbReference type="NCBI Taxonomy" id="633807"/>
    <lineage>
        <taxon>Bacteria</taxon>
        <taxon>Bacillati</taxon>
        <taxon>Bacillota</taxon>
        <taxon>Bacilli</taxon>
        <taxon>Lactobacillales</taxon>
        <taxon>Enterococcaceae</taxon>
        <taxon>Vagococcus</taxon>
    </lineage>
</organism>
<dbReference type="Pfam" id="PF05043">
    <property type="entry name" value="Mga"/>
    <property type="match status" value="1"/>
</dbReference>
<dbReference type="Proteomes" id="UP000188246">
    <property type="component" value="Chromosome"/>
</dbReference>
<gene>
    <name evidence="1" type="ORF">BW732_05530</name>
</gene>
<dbReference type="KEGG" id="vpi:BW732_05530"/>
<evidence type="ECO:0000313" key="1">
    <source>
        <dbReference type="EMBL" id="AQP53751.1"/>
    </source>
</evidence>
<dbReference type="EMBL" id="CP019609">
    <property type="protein sequence ID" value="AQP53751.1"/>
    <property type="molecule type" value="Genomic_DNA"/>
</dbReference>
<proteinExistence type="predicted"/>
<dbReference type="InterPro" id="IPR007737">
    <property type="entry name" value="Mga_HTH"/>
</dbReference>
<accession>A0A1Q2D607</accession>
<dbReference type="AlphaFoldDB" id="A0A1Q2D607"/>
<protein>
    <submittedName>
        <fullName evidence="1">Uncharacterized protein</fullName>
    </submittedName>
</protein>
<name>A0A1Q2D607_9ENTE</name>
<reference evidence="1 2" key="1">
    <citation type="journal article" date="2010" name="Int. J. Syst. Evol. Microbiol.">
        <title>Vagococcus penaei sp. nov., isolated from spoilage microbiota of cooked shrimp (Penaeus vannamei).</title>
        <authorList>
            <person name="Jaffres E."/>
            <person name="Prevost H."/>
            <person name="Rossero A."/>
            <person name="Joffraud J.J."/>
            <person name="Dousset X."/>
        </authorList>
    </citation>
    <scope>NUCLEOTIDE SEQUENCE [LARGE SCALE GENOMIC DNA]</scope>
    <source>
        <strain evidence="1 2">CD276</strain>
    </source>
</reference>
<dbReference type="OrthoDB" id="2172547at2"/>
<evidence type="ECO:0000313" key="2">
    <source>
        <dbReference type="Proteomes" id="UP000188246"/>
    </source>
</evidence>
<sequence length="478" mass="55993">MKHIGQLLITERERLKLALFMCVFQEEVVTRETVMNKYAVTERKLMSILDDLSTDLACISVDTRILYHRPVLMFSQPLSDKAYLITLKKLETMYYKQSNRYLLIMYLLSNGETTSAMISKALNLSQSYTYKIAEDLTRFFKIINLQAKIKREKGEWSIVGDEAELRLLDYLLHQISQPIVLTQISQLPEQCSHHFQRRLDPSSSQKYLMLSDICQSSQLTRGSILKITPETRLFFQLIAARIPEIDSDRIDNDSIFLCVMTVFIVPELVSKSDIQIIGQQLWEMAKTNSRLLKIRQMIDSMKNVMRESESTMFEDNTSIMYDLTLHYLVYKDFGFWKLLDVSTYLSDFRPYQFSLYEALIATLSFEPSQFASVFAFRAMELSYAHYRPCPHKQLKIYVMFYYWSADSRIVINSILTAYSDKVVTICNDLASADVVVTDVVLEDFNEEDTFYFFDFNNMSRWNHLSQFIQKKIMQKLSV</sequence>
<keyword evidence="2" id="KW-1185">Reference proteome</keyword>
<dbReference type="RefSeq" id="WP_077275835.1">
    <property type="nucleotide sequence ID" value="NZ_CP019609.1"/>
</dbReference>